<evidence type="ECO:0000313" key="12">
    <source>
        <dbReference type="Proteomes" id="UP000678499"/>
    </source>
</evidence>
<gene>
    <name evidence="11" type="ORF">NMOB1V02_LOCUS10085</name>
</gene>
<dbReference type="Proteomes" id="UP000678499">
    <property type="component" value="Unassembled WGS sequence"/>
</dbReference>
<evidence type="ECO:0000256" key="2">
    <source>
        <dbReference type="ARBA" id="ARBA00022448"/>
    </source>
</evidence>
<feature type="transmembrane region" description="Helical" evidence="9">
    <location>
        <begin position="329"/>
        <end position="352"/>
    </location>
</feature>
<dbReference type="InterPro" id="IPR002153">
    <property type="entry name" value="TRPC_channel"/>
</dbReference>
<dbReference type="AlphaFoldDB" id="A0A7R9BXH3"/>
<keyword evidence="6 9" id="KW-0472">Membrane</keyword>
<dbReference type="GO" id="GO:0005886">
    <property type="term" value="C:plasma membrane"/>
    <property type="evidence" value="ECO:0007669"/>
    <property type="project" value="TreeGrafter"/>
</dbReference>
<protein>
    <recommendedName>
        <fullName evidence="10">Ion transport domain-containing protein</fullName>
    </recommendedName>
</protein>
<dbReference type="GO" id="GO:0015279">
    <property type="term" value="F:store-operated calcium channel activity"/>
    <property type="evidence" value="ECO:0007669"/>
    <property type="project" value="TreeGrafter"/>
</dbReference>
<dbReference type="Pfam" id="PF00520">
    <property type="entry name" value="Ion_trans"/>
    <property type="match status" value="1"/>
</dbReference>
<keyword evidence="12" id="KW-1185">Reference proteome</keyword>
<evidence type="ECO:0000256" key="5">
    <source>
        <dbReference type="ARBA" id="ARBA00023065"/>
    </source>
</evidence>
<keyword evidence="3 9" id="KW-0812">Transmembrane</keyword>
<comment type="subcellular location">
    <subcellularLocation>
        <location evidence="1">Membrane</location>
        <topology evidence="1">Multi-pass membrane protein</topology>
    </subcellularLocation>
</comment>
<feature type="region of interest" description="Disordered" evidence="8">
    <location>
        <begin position="739"/>
        <end position="831"/>
    </location>
</feature>
<feature type="region of interest" description="Disordered" evidence="8">
    <location>
        <begin position="677"/>
        <end position="700"/>
    </location>
</feature>
<accession>A0A7R9BXH3</accession>
<feature type="region of interest" description="Disordered" evidence="8">
    <location>
        <begin position="979"/>
        <end position="1025"/>
    </location>
</feature>
<feature type="compositionally biased region" description="Gly residues" evidence="8">
    <location>
        <begin position="684"/>
        <end position="695"/>
    </location>
</feature>
<evidence type="ECO:0000256" key="1">
    <source>
        <dbReference type="ARBA" id="ARBA00004141"/>
    </source>
</evidence>
<dbReference type="PRINTS" id="PR01097">
    <property type="entry name" value="TRNSRECEPTRP"/>
</dbReference>
<evidence type="ECO:0000313" key="11">
    <source>
        <dbReference type="EMBL" id="CAD7282461.1"/>
    </source>
</evidence>
<evidence type="ECO:0000259" key="10">
    <source>
        <dbReference type="Pfam" id="PF00520"/>
    </source>
</evidence>
<keyword evidence="5" id="KW-0406">Ion transport</keyword>
<evidence type="ECO:0000256" key="9">
    <source>
        <dbReference type="SAM" id="Phobius"/>
    </source>
</evidence>
<sequence>MDFARALLDHTRSSFELEVLLNHNPTGVAVESGERMHLHRLKLAIKYRQKKFVAHPNVQQLLASIWYEGLPGFRRKNLCLQTLEVCRIGIVFPIFCLAYMIAPHSRMGRTMRKPFIKFICNSASYFTFLVLLILASQRIETVIADWFGLQSLKDWISTDVTTKRGAPPTLVEWLILAWVAGLIWSEIKQLWGIGLHDYVMDMWNIIDFITNSLYVATVCLRIVAYFQVQKEITLKTGTAHNPREEWDAWDPMLIAEGLFAAANIFRQLLFTLVYIFSINPYLGPLQVSLSRMVMDILNSLKLVYIFSINPYLGPLQVSLSRMVMDILKFFLLFVLVLFAFSCGMNQLLWYYADLEKKTCYSPAAKWSGSHLVSTNNGSLIAPHAPGVGPILDADACIVWRRFANLFETSQTLFWAAFGLIDLDSFELKGIKSFTRFWGMLMFGCYSTIAIVVLLNLLIAMMNHSYQIISDQADTEWKFARSKLWISYFEEGGTVPPPFNVVPTPKSIYYLLKWVLNRLCGKTSAGKKQYLQTVRRKAKHASDRDTRYQGIMKNLVRRYVTQQQCKADKQGVTEDDVNEIKQDISSFRFELIEILRNSGMKTGNAGGSALGGTGGKKNKQRERRLMKGMFDINTASINSTKSSIVSSSLRNTRRKALPPGTKIASPVAALTSSLTMDEDVESDDGGVGVGVGGGGRQLRTDKKTASAITRMVHLARRVGAQSAITKRRWGTLMEAAKTGSFLGSLSRQEQGKEGRRRQAQRRHTGDDDDDEDRKTTGSASDASTTPQDEELGLGPHRSPAHDPRRKRRQWQETRAHHPGTTTGKKHHCAADDDAVDSNDGAVAAGSWDPMFPDKLAVRRSSSEPVHDAFYKAVIKEGVLLDPLSSLRAAAAAASTATSSGFMSLQQQPGPRLLRQQTLKRSFAKARGRGGRFERAQFFPRALARNRANTAGVATVVAVFPGRRQRCDFLVNHVQGQGVHVAQTASSSGQAQMKQSSATSQESASGLQHHQQNFPGSSSHEPLLGTGPTLLVLPPLSPCSRDGGNAATSLSITSSRSRKYNGSAVIPKLGIEPADKDMQAGWL</sequence>
<dbReference type="EMBL" id="CAJPEX010003867">
    <property type="protein sequence ID" value="CAG0922613.1"/>
    <property type="molecule type" value="Genomic_DNA"/>
</dbReference>
<feature type="transmembrane region" description="Helical" evidence="9">
    <location>
        <begin position="114"/>
        <end position="135"/>
    </location>
</feature>
<dbReference type="OrthoDB" id="2373987at2759"/>
<keyword evidence="4 9" id="KW-1133">Transmembrane helix</keyword>
<dbReference type="InterPro" id="IPR005821">
    <property type="entry name" value="Ion_trans_dom"/>
</dbReference>
<feature type="transmembrane region" description="Helical" evidence="9">
    <location>
        <begin position="436"/>
        <end position="458"/>
    </location>
</feature>
<feature type="transmembrane region" description="Helical" evidence="9">
    <location>
        <begin position="85"/>
        <end position="102"/>
    </location>
</feature>
<dbReference type="PANTHER" id="PTHR10117">
    <property type="entry name" value="TRANSIENT RECEPTOR POTENTIAL CHANNEL"/>
    <property type="match status" value="1"/>
</dbReference>
<feature type="domain" description="Ion transport" evidence="10">
    <location>
        <begin position="125"/>
        <end position="472"/>
    </location>
</feature>
<reference evidence="11" key="1">
    <citation type="submission" date="2020-11" db="EMBL/GenBank/DDBJ databases">
        <authorList>
            <person name="Tran Van P."/>
        </authorList>
    </citation>
    <scope>NUCLEOTIDE SEQUENCE</scope>
</reference>
<keyword evidence="2" id="KW-0813">Transport</keyword>
<feature type="compositionally biased region" description="Polar residues" evidence="8">
    <location>
        <begin position="775"/>
        <end position="785"/>
    </location>
</feature>
<dbReference type="GO" id="GO:0034703">
    <property type="term" value="C:cation channel complex"/>
    <property type="evidence" value="ECO:0007669"/>
    <property type="project" value="TreeGrafter"/>
</dbReference>
<feature type="compositionally biased region" description="Polar residues" evidence="8">
    <location>
        <begin position="981"/>
        <end position="1018"/>
    </location>
</feature>
<evidence type="ECO:0000256" key="7">
    <source>
        <dbReference type="ARBA" id="ARBA00023303"/>
    </source>
</evidence>
<keyword evidence="7" id="KW-0407">Ion channel</keyword>
<evidence type="ECO:0000256" key="3">
    <source>
        <dbReference type="ARBA" id="ARBA00022692"/>
    </source>
</evidence>
<dbReference type="PANTHER" id="PTHR10117:SF54">
    <property type="entry name" value="TRANSIENT RECEPTOR POTENTIAL-GAMMA PROTEIN"/>
    <property type="match status" value="1"/>
</dbReference>
<dbReference type="GO" id="GO:0070679">
    <property type="term" value="F:inositol 1,4,5 trisphosphate binding"/>
    <property type="evidence" value="ECO:0007669"/>
    <property type="project" value="TreeGrafter"/>
</dbReference>
<proteinExistence type="predicted"/>
<evidence type="ECO:0000256" key="6">
    <source>
        <dbReference type="ARBA" id="ARBA00023136"/>
    </source>
</evidence>
<evidence type="ECO:0000256" key="8">
    <source>
        <dbReference type="SAM" id="MobiDB-lite"/>
    </source>
</evidence>
<name>A0A7R9BXH3_9CRUS</name>
<dbReference type="EMBL" id="OA885904">
    <property type="protein sequence ID" value="CAD7282461.1"/>
    <property type="molecule type" value="Genomic_DNA"/>
</dbReference>
<organism evidence="11">
    <name type="scientific">Notodromas monacha</name>
    <dbReference type="NCBI Taxonomy" id="399045"/>
    <lineage>
        <taxon>Eukaryota</taxon>
        <taxon>Metazoa</taxon>
        <taxon>Ecdysozoa</taxon>
        <taxon>Arthropoda</taxon>
        <taxon>Crustacea</taxon>
        <taxon>Oligostraca</taxon>
        <taxon>Ostracoda</taxon>
        <taxon>Podocopa</taxon>
        <taxon>Podocopida</taxon>
        <taxon>Cypridocopina</taxon>
        <taxon>Cypridoidea</taxon>
        <taxon>Cyprididae</taxon>
        <taxon>Notodromas</taxon>
    </lineage>
</organism>
<feature type="transmembrane region" description="Helical" evidence="9">
    <location>
        <begin position="205"/>
        <end position="226"/>
    </location>
</feature>
<feature type="transmembrane region" description="Helical" evidence="9">
    <location>
        <begin position="173"/>
        <end position="193"/>
    </location>
</feature>
<dbReference type="GO" id="GO:0051480">
    <property type="term" value="P:regulation of cytosolic calcium ion concentration"/>
    <property type="evidence" value="ECO:0007669"/>
    <property type="project" value="TreeGrafter"/>
</dbReference>
<evidence type="ECO:0000256" key="4">
    <source>
        <dbReference type="ARBA" id="ARBA00022989"/>
    </source>
</evidence>